<reference evidence="11 12" key="1">
    <citation type="submission" date="2022-04" db="EMBL/GenBank/DDBJ databases">
        <title>Halobacillus sp. isolated from saltern.</title>
        <authorList>
            <person name="Won M."/>
            <person name="Lee C.-M."/>
            <person name="Woen H.-Y."/>
            <person name="Kwon S.-W."/>
        </authorList>
    </citation>
    <scope>NUCLEOTIDE SEQUENCE [LARGE SCALE GENOMIC DNA]</scope>
    <source>
        <strain evidence="11 12">SSBR10-3</strain>
    </source>
</reference>
<evidence type="ECO:0000259" key="10">
    <source>
        <dbReference type="Pfam" id="PF13807"/>
    </source>
</evidence>
<feature type="domain" description="Polysaccharide chain length determinant N-terminal" evidence="9">
    <location>
        <begin position="3"/>
        <end position="94"/>
    </location>
</feature>
<evidence type="ECO:0000256" key="6">
    <source>
        <dbReference type="ARBA" id="ARBA00023136"/>
    </source>
</evidence>
<protein>
    <submittedName>
        <fullName evidence="11">Wzz/FepE/Etk N-terminal domain-containing protein</fullName>
    </submittedName>
</protein>
<dbReference type="Pfam" id="PF02706">
    <property type="entry name" value="Wzz"/>
    <property type="match status" value="1"/>
</dbReference>
<dbReference type="Proteomes" id="UP000831787">
    <property type="component" value="Chromosome"/>
</dbReference>
<comment type="similarity">
    <text evidence="2">Belongs to the CpsC/CapA family.</text>
</comment>
<comment type="subcellular location">
    <subcellularLocation>
        <location evidence="1">Cell membrane</location>
        <topology evidence="1">Multi-pass membrane protein</topology>
    </subcellularLocation>
</comment>
<keyword evidence="12" id="KW-1185">Reference proteome</keyword>
<sequence>MEETISLKEIGQVLKKRWLMIASLAIGALVIAALVSYFVLTPTYQASSQFIVNTKQNQSDSQFDVNDIRTNVELINTYNVIIKSPAILEEVVQEADLAVGADTLSQKLQVSSEQDSQVVTVTVTDTSQETAAVIANSVVEVFKDKVPKYMNVDNVTTLSDAEIASNPSPVSPKPYLNMAIALVVGLMVGVGLAFLLEYLDNTIKTEDELEQKIGLPVLGSIAHITEEDLPKTVNRDVSPRQKRGVKYAQQEKKTV</sequence>
<dbReference type="EMBL" id="CP095073">
    <property type="protein sequence ID" value="UOQ45690.1"/>
    <property type="molecule type" value="Genomic_DNA"/>
</dbReference>
<evidence type="ECO:0000313" key="12">
    <source>
        <dbReference type="Proteomes" id="UP000831787"/>
    </source>
</evidence>
<evidence type="ECO:0000259" key="9">
    <source>
        <dbReference type="Pfam" id="PF02706"/>
    </source>
</evidence>
<dbReference type="RefSeq" id="WP_244712509.1">
    <property type="nucleotide sequence ID" value="NZ_CP095073.1"/>
</dbReference>
<evidence type="ECO:0000313" key="11">
    <source>
        <dbReference type="EMBL" id="UOQ45690.1"/>
    </source>
</evidence>
<organism evidence="11 12">
    <name type="scientific">Halobacillus salinarum</name>
    <dbReference type="NCBI Taxonomy" id="2932257"/>
    <lineage>
        <taxon>Bacteria</taxon>
        <taxon>Bacillati</taxon>
        <taxon>Bacillota</taxon>
        <taxon>Bacilli</taxon>
        <taxon>Bacillales</taxon>
        <taxon>Bacillaceae</taxon>
        <taxon>Halobacillus</taxon>
    </lineage>
</organism>
<evidence type="ECO:0000256" key="5">
    <source>
        <dbReference type="ARBA" id="ARBA00022989"/>
    </source>
</evidence>
<proteinExistence type="inferred from homology"/>
<feature type="transmembrane region" description="Helical" evidence="8">
    <location>
        <begin position="18"/>
        <end position="40"/>
    </location>
</feature>
<dbReference type="Pfam" id="PF13807">
    <property type="entry name" value="GNVR"/>
    <property type="match status" value="1"/>
</dbReference>
<feature type="transmembrane region" description="Helical" evidence="8">
    <location>
        <begin position="175"/>
        <end position="196"/>
    </location>
</feature>
<evidence type="ECO:0000256" key="7">
    <source>
        <dbReference type="SAM" id="MobiDB-lite"/>
    </source>
</evidence>
<dbReference type="InterPro" id="IPR032807">
    <property type="entry name" value="GNVR"/>
</dbReference>
<gene>
    <name evidence="11" type="ORF">MUN89_07100</name>
</gene>
<name>A0ABY4EMT1_9BACI</name>
<accession>A0ABY4EMT1</accession>
<dbReference type="PANTHER" id="PTHR32309">
    <property type="entry name" value="TYROSINE-PROTEIN KINASE"/>
    <property type="match status" value="1"/>
</dbReference>
<feature type="region of interest" description="Disordered" evidence="7">
    <location>
        <begin position="232"/>
        <end position="255"/>
    </location>
</feature>
<keyword evidence="6 8" id="KW-0472">Membrane</keyword>
<dbReference type="InterPro" id="IPR050445">
    <property type="entry name" value="Bact_polysacc_biosynth/exp"/>
</dbReference>
<dbReference type="PANTHER" id="PTHR32309:SF13">
    <property type="entry name" value="FERRIC ENTEROBACTIN TRANSPORT PROTEIN FEPE"/>
    <property type="match status" value="1"/>
</dbReference>
<keyword evidence="4 8" id="KW-0812">Transmembrane</keyword>
<dbReference type="InterPro" id="IPR003856">
    <property type="entry name" value="LPS_length_determ_N"/>
</dbReference>
<keyword evidence="3" id="KW-1003">Cell membrane</keyword>
<keyword evidence="5 8" id="KW-1133">Transmembrane helix</keyword>
<evidence type="ECO:0000256" key="4">
    <source>
        <dbReference type="ARBA" id="ARBA00022692"/>
    </source>
</evidence>
<feature type="domain" description="Tyrosine-protein kinase G-rich" evidence="10">
    <location>
        <begin position="148"/>
        <end position="195"/>
    </location>
</feature>
<evidence type="ECO:0000256" key="1">
    <source>
        <dbReference type="ARBA" id="ARBA00004651"/>
    </source>
</evidence>
<evidence type="ECO:0000256" key="8">
    <source>
        <dbReference type="SAM" id="Phobius"/>
    </source>
</evidence>
<evidence type="ECO:0000256" key="3">
    <source>
        <dbReference type="ARBA" id="ARBA00022475"/>
    </source>
</evidence>
<evidence type="ECO:0000256" key="2">
    <source>
        <dbReference type="ARBA" id="ARBA00006683"/>
    </source>
</evidence>